<dbReference type="EMBL" id="BARS01019879">
    <property type="protein sequence ID" value="GAF95774.1"/>
    <property type="molecule type" value="Genomic_DNA"/>
</dbReference>
<reference evidence="1" key="1">
    <citation type="journal article" date="2014" name="Front. Microbiol.">
        <title>High frequency of phylogenetically diverse reductive dehalogenase-homologous genes in deep subseafloor sedimentary metagenomes.</title>
        <authorList>
            <person name="Kawai M."/>
            <person name="Futagami T."/>
            <person name="Toyoda A."/>
            <person name="Takaki Y."/>
            <person name="Nishi S."/>
            <person name="Hori S."/>
            <person name="Arai W."/>
            <person name="Tsubouchi T."/>
            <person name="Morono Y."/>
            <person name="Uchiyama I."/>
            <person name="Ito T."/>
            <person name="Fujiyama A."/>
            <person name="Inagaki F."/>
            <person name="Takami H."/>
        </authorList>
    </citation>
    <scope>NUCLEOTIDE SEQUENCE</scope>
    <source>
        <strain evidence="1">Expedition CK06-06</strain>
    </source>
</reference>
<organism evidence="1">
    <name type="scientific">marine sediment metagenome</name>
    <dbReference type="NCBI Taxonomy" id="412755"/>
    <lineage>
        <taxon>unclassified sequences</taxon>
        <taxon>metagenomes</taxon>
        <taxon>ecological metagenomes</taxon>
    </lineage>
</organism>
<sequence length="90" mass="10213">EGLPRESDAAPQTSAYHQAWVSSYFHSFGVSVPVERTRSLISAKGEILGDHDFCFEWIEEPSTEQVLMLVEKIDEALQDLGCYYTLTTRE</sequence>
<name>X0TRB9_9ZZZZ</name>
<dbReference type="AlphaFoldDB" id="X0TRB9"/>
<feature type="non-terminal residue" evidence="1">
    <location>
        <position position="1"/>
    </location>
</feature>
<comment type="caution">
    <text evidence="1">The sequence shown here is derived from an EMBL/GenBank/DDBJ whole genome shotgun (WGS) entry which is preliminary data.</text>
</comment>
<accession>X0TRB9</accession>
<evidence type="ECO:0000313" key="1">
    <source>
        <dbReference type="EMBL" id="GAF95774.1"/>
    </source>
</evidence>
<protein>
    <submittedName>
        <fullName evidence="1">Uncharacterized protein</fullName>
    </submittedName>
</protein>
<gene>
    <name evidence="1" type="ORF">S01H1_32140</name>
</gene>
<proteinExistence type="predicted"/>